<dbReference type="Gene3D" id="1.10.150.240">
    <property type="entry name" value="Putative phosphatase, domain 2"/>
    <property type="match status" value="1"/>
</dbReference>
<dbReference type="InterPro" id="IPR051600">
    <property type="entry name" value="Beta-PGM-like"/>
</dbReference>
<evidence type="ECO:0000256" key="3">
    <source>
        <dbReference type="ARBA" id="ARBA00022723"/>
    </source>
</evidence>
<dbReference type="InterPro" id="IPR023198">
    <property type="entry name" value="PGP-like_dom2"/>
</dbReference>
<keyword evidence="4" id="KW-0460">Magnesium</keyword>
<dbReference type="NCBIfam" id="TIGR01509">
    <property type="entry name" value="HAD-SF-IA-v3"/>
    <property type="match status" value="1"/>
</dbReference>
<evidence type="ECO:0000313" key="6">
    <source>
        <dbReference type="Proteomes" id="UP000238365"/>
    </source>
</evidence>
<dbReference type="AlphaFoldDB" id="A0A2L0IAW2"/>
<proteinExistence type="inferred from homology"/>
<evidence type="ECO:0000256" key="1">
    <source>
        <dbReference type="ARBA" id="ARBA00001946"/>
    </source>
</evidence>
<dbReference type="KEGG" id="pgz:C2E15_00100"/>
<comment type="similarity">
    <text evidence="2">Belongs to the HAD-like hydrolase superfamily. CbbY/CbbZ/Gph/YieH family.</text>
</comment>
<evidence type="ECO:0000256" key="2">
    <source>
        <dbReference type="ARBA" id="ARBA00006171"/>
    </source>
</evidence>
<dbReference type="InterPro" id="IPR006439">
    <property type="entry name" value="HAD-SF_hydro_IA"/>
</dbReference>
<dbReference type="InterPro" id="IPR036412">
    <property type="entry name" value="HAD-like_sf"/>
</dbReference>
<dbReference type="EMBL" id="CP026377">
    <property type="protein sequence ID" value="AUX91650.1"/>
    <property type="molecule type" value="Genomic_DNA"/>
</dbReference>
<dbReference type="PRINTS" id="PR00413">
    <property type="entry name" value="HADHALOGNASE"/>
</dbReference>
<name>A0A2L0IAW2_9GAMM</name>
<dbReference type="GO" id="GO:0003824">
    <property type="term" value="F:catalytic activity"/>
    <property type="evidence" value="ECO:0007669"/>
    <property type="project" value="UniProtKB-ARBA"/>
</dbReference>
<accession>A0A2L0IAW2</accession>
<evidence type="ECO:0000313" key="5">
    <source>
        <dbReference type="EMBL" id="AUX91650.1"/>
    </source>
</evidence>
<dbReference type="SUPFAM" id="SSF56784">
    <property type="entry name" value="HAD-like"/>
    <property type="match status" value="1"/>
</dbReference>
<dbReference type="Proteomes" id="UP000238365">
    <property type="component" value="Chromosome"/>
</dbReference>
<dbReference type="PANTHER" id="PTHR46193">
    <property type="entry name" value="6-PHOSPHOGLUCONATE PHOSPHATASE"/>
    <property type="match status" value="1"/>
</dbReference>
<gene>
    <name evidence="5" type="ORF">C2E15_00100</name>
</gene>
<keyword evidence="6" id="KW-1185">Reference proteome</keyword>
<dbReference type="InterPro" id="IPR023214">
    <property type="entry name" value="HAD_sf"/>
</dbReference>
<organism evidence="5 6">
    <name type="scientific">Mixta gaviniae</name>
    <dbReference type="NCBI Taxonomy" id="665914"/>
    <lineage>
        <taxon>Bacteria</taxon>
        <taxon>Pseudomonadati</taxon>
        <taxon>Pseudomonadota</taxon>
        <taxon>Gammaproteobacteria</taxon>
        <taxon>Enterobacterales</taxon>
        <taxon>Erwiniaceae</taxon>
        <taxon>Mixta</taxon>
    </lineage>
</organism>
<dbReference type="Gene3D" id="3.40.50.1000">
    <property type="entry name" value="HAD superfamily/HAD-like"/>
    <property type="match status" value="1"/>
</dbReference>
<evidence type="ECO:0000256" key="4">
    <source>
        <dbReference type="ARBA" id="ARBA00022842"/>
    </source>
</evidence>
<reference evidence="5 6" key="1">
    <citation type="submission" date="2018-01" db="EMBL/GenBank/DDBJ databases">
        <title>Complete and assembled Genome of Pantoea gaviniae DSM22758T.</title>
        <authorList>
            <person name="Stevens M.J.A."/>
            <person name="Zurfluh K."/>
            <person name="Stephan R."/>
        </authorList>
    </citation>
    <scope>NUCLEOTIDE SEQUENCE [LARGE SCALE GENOMIC DNA]</scope>
    <source>
        <strain evidence="5 6">DSM 22758</strain>
    </source>
</reference>
<dbReference type="CDD" id="cd07526">
    <property type="entry name" value="HAD_BPGM_like"/>
    <property type="match status" value="1"/>
</dbReference>
<dbReference type="Pfam" id="PF00702">
    <property type="entry name" value="Hydrolase"/>
    <property type="match status" value="1"/>
</dbReference>
<comment type="cofactor">
    <cofactor evidence="1">
        <name>Mg(2+)</name>
        <dbReference type="ChEBI" id="CHEBI:18420"/>
    </cofactor>
</comment>
<dbReference type="SFLD" id="SFLDG01129">
    <property type="entry name" value="C1.5:_HAD__Beta-PGM__Phosphata"/>
    <property type="match status" value="1"/>
</dbReference>
<sequence length="220" mass="24776">MSIECLFFDCDGTLVDSERLCTQAYVDTFARYGAELSLQEMFEKYKGVKLYDIIADVGRQYPLNAPVDAIEREYRQQVARLFDAHLQPIPGARALLEQITVPMCVVSNGTVPKMQHSLGLTDMLSFFDDRLYSGYDIGHWKPDPQLMFHAAQQMQVPIARCALIDDSEAGANAGIAAGIPVFYYCADAHNRPIDHPLVTPFDDLAQLPALWRERGWSLTR</sequence>
<dbReference type="SFLD" id="SFLDS00003">
    <property type="entry name" value="Haloacid_Dehalogenase"/>
    <property type="match status" value="1"/>
</dbReference>
<dbReference type="PANTHER" id="PTHR46193:SF10">
    <property type="entry name" value="6-PHOSPHOGLUCONATE PHOSPHATASE"/>
    <property type="match status" value="1"/>
</dbReference>
<keyword evidence="3" id="KW-0479">Metal-binding</keyword>
<dbReference type="NCBIfam" id="NF007854">
    <property type="entry name" value="PRK10563.1"/>
    <property type="match status" value="1"/>
</dbReference>
<dbReference type="GO" id="GO:0046872">
    <property type="term" value="F:metal ion binding"/>
    <property type="evidence" value="ECO:0007669"/>
    <property type="project" value="UniProtKB-KW"/>
</dbReference>
<protein>
    <submittedName>
        <fullName evidence="5">6-phosphogluconate phosphatase</fullName>
    </submittedName>
</protein>
<dbReference type="RefSeq" id="WP_104955595.1">
    <property type="nucleotide sequence ID" value="NZ_CP026377.1"/>
</dbReference>